<protein>
    <recommendedName>
        <fullName evidence="5">HTH lysR-type domain-containing protein</fullName>
    </recommendedName>
</protein>
<dbReference type="CDD" id="cd08414">
    <property type="entry name" value="PBP2_LTTR_aromatics_like"/>
    <property type="match status" value="1"/>
</dbReference>
<dbReference type="PANTHER" id="PTHR30346:SF0">
    <property type="entry name" value="HCA OPERON TRANSCRIPTIONAL ACTIVATOR HCAR"/>
    <property type="match status" value="1"/>
</dbReference>
<dbReference type="GO" id="GO:0003677">
    <property type="term" value="F:DNA binding"/>
    <property type="evidence" value="ECO:0007669"/>
    <property type="project" value="UniProtKB-KW"/>
</dbReference>
<dbReference type="FunFam" id="1.10.10.10:FF:000001">
    <property type="entry name" value="LysR family transcriptional regulator"/>
    <property type="match status" value="1"/>
</dbReference>
<name>A0A0G3EJ93_9BURK</name>
<proteinExistence type="inferred from homology"/>
<dbReference type="Proteomes" id="UP000036700">
    <property type="component" value="Chromosome"/>
</dbReference>
<evidence type="ECO:0000256" key="4">
    <source>
        <dbReference type="ARBA" id="ARBA00023163"/>
    </source>
</evidence>
<evidence type="ECO:0000313" key="7">
    <source>
        <dbReference type="Proteomes" id="UP000036700"/>
    </source>
</evidence>
<evidence type="ECO:0000256" key="2">
    <source>
        <dbReference type="ARBA" id="ARBA00023015"/>
    </source>
</evidence>
<dbReference type="Pfam" id="PF03466">
    <property type="entry name" value="LysR_substrate"/>
    <property type="match status" value="1"/>
</dbReference>
<dbReference type="Pfam" id="PF00126">
    <property type="entry name" value="HTH_1"/>
    <property type="match status" value="1"/>
</dbReference>
<dbReference type="InterPro" id="IPR036390">
    <property type="entry name" value="WH_DNA-bd_sf"/>
</dbReference>
<dbReference type="Gene3D" id="3.40.190.10">
    <property type="entry name" value="Periplasmic binding protein-like II"/>
    <property type="match status" value="2"/>
</dbReference>
<evidence type="ECO:0000259" key="5">
    <source>
        <dbReference type="PROSITE" id="PS50931"/>
    </source>
</evidence>
<gene>
    <name evidence="6" type="ORF">ABW99_01505</name>
</gene>
<dbReference type="SUPFAM" id="SSF46785">
    <property type="entry name" value="Winged helix' DNA-binding domain"/>
    <property type="match status" value="1"/>
</dbReference>
<dbReference type="AlphaFoldDB" id="A0A0G3EJ93"/>
<reference evidence="7" key="1">
    <citation type="submission" date="2015-06" db="EMBL/GenBank/DDBJ databases">
        <authorList>
            <person name="Lim Y.L."/>
            <person name="Ee R."/>
            <person name="Yong D."/>
            <person name="How K.Y."/>
            <person name="Yin W.F."/>
            <person name="Chan K.G."/>
        </authorList>
    </citation>
    <scope>NUCLEOTIDE SEQUENCE [LARGE SCALE GENOMIC DNA]</scope>
    <source>
        <strain evidence="7">DSM 25325</strain>
    </source>
</reference>
<evidence type="ECO:0000313" key="6">
    <source>
        <dbReference type="EMBL" id="AKJ67098.2"/>
    </source>
</evidence>
<dbReference type="STRING" id="445709.ABW99_01505"/>
<keyword evidence="4" id="KW-0804">Transcription</keyword>
<dbReference type="EMBL" id="CP011568">
    <property type="protein sequence ID" value="AKJ67098.2"/>
    <property type="molecule type" value="Genomic_DNA"/>
</dbReference>
<keyword evidence="3" id="KW-0238">DNA-binding</keyword>
<evidence type="ECO:0000256" key="1">
    <source>
        <dbReference type="ARBA" id="ARBA00009437"/>
    </source>
</evidence>
<dbReference type="InterPro" id="IPR005119">
    <property type="entry name" value="LysR_subst-bd"/>
</dbReference>
<dbReference type="GO" id="GO:0003700">
    <property type="term" value="F:DNA-binding transcription factor activity"/>
    <property type="evidence" value="ECO:0007669"/>
    <property type="project" value="InterPro"/>
</dbReference>
<sequence>MELRHLHYFVAVAECEHVTRAAERLHVSQPPVSRAIRELEAMLGLALFTRTKQRLKLTPAGRWLLDDARAALAGAQEFTQRARALALGEAGQLQIGYVDGAMHSGVLGQHLRKFRAERPEVSVELRALRSGEQIDALRSGAIDVGMLYTPNLEDAGIATRKLLSDKLVLVMSLDDPLAMRRRIAPGDLDGRPWVALPRSFNPQWRERLLRWCAEAGFQPDVRYETAQLATVLGLVEAGVGLAFVQASAARVAHPGLCFRPLPWWHHTVDIWLAWRTPNPSPLLARFLAVNGLKA</sequence>
<evidence type="ECO:0000256" key="3">
    <source>
        <dbReference type="ARBA" id="ARBA00023125"/>
    </source>
</evidence>
<dbReference type="PANTHER" id="PTHR30346">
    <property type="entry name" value="TRANSCRIPTIONAL DUAL REGULATOR HCAR-RELATED"/>
    <property type="match status" value="1"/>
</dbReference>
<dbReference type="OrthoDB" id="5292387at2"/>
<dbReference type="PRINTS" id="PR00039">
    <property type="entry name" value="HTHLYSR"/>
</dbReference>
<comment type="similarity">
    <text evidence="1">Belongs to the LysR transcriptional regulatory family.</text>
</comment>
<dbReference type="SUPFAM" id="SSF53850">
    <property type="entry name" value="Periplasmic binding protein-like II"/>
    <property type="match status" value="1"/>
</dbReference>
<dbReference type="InterPro" id="IPR036388">
    <property type="entry name" value="WH-like_DNA-bd_sf"/>
</dbReference>
<keyword evidence="7" id="KW-1185">Reference proteome</keyword>
<dbReference type="RefSeq" id="WP_047212635.1">
    <property type="nucleotide sequence ID" value="NZ_CP014839.1"/>
</dbReference>
<keyword evidence="2" id="KW-0805">Transcription regulation</keyword>
<dbReference type="KEGG" id="ptx:ABW99_01505"/>
<dbReference type="GO" id="GO:0032993">
    <property type="term" value="C:protein-DNA complex"/>
    <property type="evidence" value="ECO:0007669"/>
    <property type="project" value="TreeGrafter"/>
</dbReference>
<dbReference type="PROSITE" id="PS50931">
    <property type="entry name" value="HTH_LYSR"/>
    <property type="match status" value="1"/>
</dbReference>
<feature type="domain" description="HTH lysR-type" evidence="5">
    <location>
        <begin position="1"/>
        <end position="58"/>
    </location>
</feature>
<dbReference type="Gene3D" id="1.10.10.10">
    <property type="entry name" value="Winged helix-like DNA-binding domain superfamily/Winged helix DNA-binding domain"/>
    <property type="match status" value="1"/>
</dbReference>
<accession>A0A0G3EJ93</accession>
<organism evidence="6 7">
    <name type="scientific">Pandoraea thiooxydans</name>
    <dbReference type="NCBI Taxonomy" id="445709"/>
    <lineage>
        <taxon>Bacteria</taxon>
        <taxon>Pseudomonadati</taxon>
        <taxon>Pseudomonadota</taxon>
        <taxon>Betaproteobacteria</taxon>
        <taxon>Burkholderiales</taxon>
        <taxon>Burkholderiaceae</taxon>
        <taxon>Pandoraea</taxon>
    </lineage>
</organism>
<dbReference type="InterPro" id="IPR000847">
    <property type="entry name" value="LysR_HTH_N"/>
</dbReference>